<dbReference type="GO" id="GO:0022857">
    <property type="term" value="F:transmembrane transporter activity"/>
    <property type="evidence" value="ECO:0007669"/>
    <property type="project" value="InterPro"/>
</dbReference>
<evidence type="ECO:0000313" key="6">
    <source>
        <dbReference type="EMBL" id="KJV08872.1"/>
    </source>
</evidence>
<dbReference type="InterPro" id="IPR036259">
    <property type="entry name" value="MFS_trans_sf"/>
</dbReference>
<feature type="transmembrane region" description="Helical" evidence="5">
    <location>
        <begin position="102"/>
        <end position="123"/>
    </location>
</feature>
<feature type="transmembrane region" description="Helical" evidence="5">
    <location>
        <begin position="202"/>
        <end position="225"/>
    </location>
</feature>
<dbReference type="CDD" id="cd17393">
    <property type="entry name" value="MFS_MosC_like"/>
    <property type="match status" value="1"/>
</dbReference>
<feature type="transmembrane region" description="Helical" evidence="5">
    <location>
        <begin position="334"/>
        <end position="357"/>
    </location>
</feature>
<keyword evidence="3 5" id="KW-1133">Transmembrane helix</keyword>
<protein>
    <recommendedName>
        <fullName evidence="8">Major facilitator superfamily (MFS) profile domain-containing protein</fullName>
    </recommendedName>
</protein>
<keyword evidence="7" id="KW-1185">Reference proteome</keyword>
<evidence type="ECO:0000313" key="7">
    <source>
        <dbReference type="Proteomes" id="UP000033774"/>
    </source>
</evidence>
<evidence type="ECO:0000256" key="3">
    <source>
        <dbReference type="ARBA" id="ARBA00022989"/>
    </source>
</evidence>
<dbReference type="SUPFAM" id="SSF103473">
    <property type="entry name" value="MFS general substrate transporter"/>
    <property type="match status" value="1"/>
</dbReference>
<dbReference type="PANTHER" id="PTHR23514:SF13">
    <property type="entry name" value="INNER MEMBRANE PROTEIN YBJJ"/>
    <property type="match status" value="1"/>
</dbReference>
<dbReference type="PANTHER" id="PTHR23514">
    <property type="entry name" value="BYPASS OF STOP CODON PROTEIN 6"/>
    <property type="match status" value="1"/>
</dbReference>
<comment type="caution">
    <text evidence="6">The sequence shown here is derived from an EMBL/GenBank/DDBJ whole genome shotgun (WGS) entry which is preliminary data.</text>
</comment>
<dbReference type="Pfam" id="PF07690">
    <property type="entry name" value="MFS_1"/>
    <property type="match status" value="1"/>
</dbReference>
<sequence length="385" mass="38688">MPANLRARWVISAIFLANGMGYGLWAAHVPILRDALGLTESALSLILMLVAVGALLGMPVSGWLGGRIGTHRATQIFLPLALVSVVLPILLAVFLPETAPRLTLVAISAILFGLGNGALDVAMNAQASTVEKALGYPMLSSCHGFFSLGGLLGAGLGGGLILIDFGRGEGMAAVLFVALVLLTLPARHLLPAAAEAETKKKFPFTGAVFALGALAFGCFMVEGAVADWSALLLTIVLPPGASVGWAAAGYTAYSLAMACCRFAGDRIVGRFGPVRTLAASGIAIAAGLLIAVTAPVLVVGAGGFVLVGLGAANVVPVLFRASANLPGISPSAGVAAAASLGYAGFLIGPPLIGWGAAHSSLNLALGALAVMGLALLAGRRLVMRA</sequence>
<organism evidence="6 7">
    <name type="scientific">Elstera litoralis</name>
    <dbReference type="NCBI Taxonomy" id="552518"/>
    <lineage>
        <taxon>Bacteria</taxon>
        <taxon>Pseudomonadati</taxon>
        <taxon>Pseudomonadota</taxon>
        <taxon>Alphaproteobacteria</taxon>
        <taxon>Rhodospirillales</taxon>
        <taxon>Rhodospirillaceae</taxon>
        <taxon>Elstera</taxon>
    </lineage>
</organism>
<evidence type="ECO:0000256" key="5">
    <source>
        <dbReference type="SAM" id="Phobius"/>
    </source>
</evidence>
<evidence type="ECO:0000256" key="4">
    <source>
        <dbReference type="ARBA" id="ARBA00023136"/>
    </source>
</evidence>
<dbReference type="PATRIC" id="fig|552518.3.peg.2814"/>
<feature type="transmembrane region" description="Helical" evidence="5">
    <location>
        <begin position="304"/>
        <end position="322"/>
    </location>
</feature>
<keyword evidence="4 5" id="KW-0472">Membrane</keyword>
<evidence type="ECO:0000256" key="2">
    <source>
        <dbReference type="ARBA" id="ARBA00022692"/>
    </source>
</evidence>
<evidence type="ECO:0008006" key="8">
    <source>
        <dbReference type="Google" id="ProtNLM"/>
    </source>
</evidence>
<gene>
    <name evidence="6" type="ORF">VZ95_14980</name>
</gene>
<keyword evidence="2 5" id="KW-0812">Transmembrane</keyword>
<dbReference type="Proteomes" id="UP000033774">
    <property type="component" value="Unassembled WGS sequence"/>
</dbReference>
<accession>A0A0F3IQI7</accession>
<feature type="transmembrane region" description="Helical" evidence="5">
    <location>
        <begin position="363"/>
        <end position="382"/>
    </location>
</feature>
<name>A0A0F3IQI7_9PROT</name>
<dbReference type="EMBL" id="LAJY01000424">
    <property type="protein sequence ID" value="KJV08872.1"/>
    <property type="molecule type" value="Genomic_DNA"/>
</dbReference>
<comment type="subcellular location">
    <subcellularLocation>
        <location evidence="1">Membrane</location>
        <topology evidence="1">Multi-pass membrane protein</topology>
    </subcellularLocation>
</comment>
<feature type="transmembrane region" description="Helical" evidence="5">
    <location>
        <begin position="42"/>
        <end position="64"/>
    </location>
</feature>
<dbReference type="AlphaFoldDB" id="A0A0F3IQI7"/>
<dbReference type="InterPro" id="IPR051788">
    <property type="entry name" value="MFS_Transporter"/>
</dbReference>
<dbReference type="OrthoDB" id="9810941at2"/>
<evidence type="ECO:0000256" key="1">
    <source>
        <dbReference type="ARBA" id="ARBA00004141"/>
    </source>
</evidence>
<dbReference type="Gene3D" id="1.20.1250.20">
    <property type="entry name" value="MFS general substrate transporter like domains"/>
    <property type="match status" value="2"/>
</dbReference>
<dbReference type="InterPro" id="IPR011701">
    <property type="entry name" value="MFS"/>
</dbReference>
<proteinExistence type="predicted"/>
<feature type="transmembrane region" description="Helical" evidence="5">
    <location>
        <begin position="144"/>
        <end position="165"/>
    </location>
</feature>
<reference evidence="6 7" key="1">
    <citation type="submission" date="2015-03" db="EMBL/GenBank/DDBJ databases">
        <title>Draft genome sequence of Elstera litoralis.</title>
        <authorList>
            <person name="Rahalkar M.C."/>
            <person name="Dhakephalkar P.K."/>
            <person name="Pore S.D."/>
            <person name="Arora P."/>
            <person name="Kapse N.G."/>
            <person name="Pandit P.S."/>
        </authorList>
    </citation>
    <scope>NUCLEOTIDE SEQUENCE [LARGE SCALE GENOMIC DNA]</scope>
    <source>
        <strain evidence="6 7">Dia-1</strain>
    </source>
</reference>
<feature type="transmembrane region" description="Helical" evidence="5">
    <location>
        <begin position="171"/>
        <end position="190"/>
    </location>
</feature>
<feature type="transmembrane region" description="Helical" evidence="5">
    <location>
        <begin position="76"/>
        <end position="96"/>
    </location>
</feature>
<dbReference type="RefSeq" id="WP_045776576.1">
    <property type="nucleotide sequence ID" value="NZ_LAJY01000424.1"/>
</dbReference>
<feature type="transmembrane region" description="Helical" evidence="5">
    <location>
        <begin position="276"/>
        <end position="298"/>
    </location>
</feature>
<dbReference type="GO" id="GO:0016020">
    <property type="term" value="C:membrane"/>
    <property type="evidence" value="ECO:0007669"/>
    <property type="project" value="UniProtKB-SubCell"/>
</dbReference>